<evidence type="ECO:0000313" key="5">
    <source>
        <dbReference type="Proteomes" id="UP000003793"/>
    </source>
</evidence>
<evidence type="ECO:0000256" key="1">
    <source>
        <dbReference type="SAM" id="MobiDB-lite"/>
    </source>
</evidence>
<dbReference type="CDD" id="cd00161">
    <property type="entry name" value="beta-trefoil_Ricin-like"/>
    <property type="match status" value="5"/>
</dbReference>
<dbReference type="PROSITE" id="PS50231">
    <property type="entry name" value="RICIN_B_LECTIN"/>
    <property type="match status" value="4"/>
</dbReference>
<keyword evidence="4" id="KW-0430">Lectin</keyword>
<feature type="domain" description="Ricin B lectin" evidence="3">
    <location>
        <begin position="284"/>
        <end position="423"/>
    </location>
</feature>
<dbReference type="Gene3D" id="3.90.70.10">
    <property type="entry name" value="Cysteine proteinases"/>
    <property type="match status" value="1"/>
</dbReference>
<dbReference type="Pfam" id="PF14200">
    <property type="entry name" value="RicinB_lectin_2"/>
    <property type="match status" value="7"/>
</dbReference>
<dbReference type="SMART" id="SM00458">
    <property type="entry name" value="RICIN"/>
    <property type="match status" value="5"/>
</dbReference>
<gene>
    <name evidence="4" type="ORF">COPCOM_01690</name>
</gene>
<reference evidence="4 5" key="1">
    <citation type="submission" date="2009-02" db="EMBL/GenBank/DDBJ databases">
        <authorList>
            <person name="Fulton L."/>
            <person name="Clifton S."/>
            <person name="Fulton B."/>
            <person name="Xu J."/>
            <person name="Minx P."/>
            <person name="Pepin K.H."/>
            <person name="Johnson M."/>
            <person name="Bhonagiri V."/>
            <person name="Nash W.E."/>
            <person name="Mardis E.R."/>
            <person name="Wilson R.K."/>
        </authorList>
    </citation>
    <scope>NUCLEOTIDE SEQUENCE [LARGE SCALE GENOMIC DNA]</scope>
    <source>
        <strain evidence="4 5">ATCC 27758</strain>
    </source>
</reference>
<feature type="domain" description="Ricin B lectin" evidence="3">
    <location>
        <begin position="126"/>
        <end position="262"/>
    </location>
</feature>
<sequence>MRKKRRTGYFITVAALVCSLIGNSVVVSMAADQEYSEVEVQENKNPDNAGNENETDKVMDSDEPTEEPTEEPAEDLAEEDSTETDSEMKDDAELKDSDQQEEKEMTMRERLDLLAEENKGLISEGNNLINTVLDTYMAMNTVDGGTKNGTAICLWNENLASTQQWEVICDETGYLTFLNKKSGKVLDVSGGNAKSGTAVQLYDANGTYAQKWIAIEEEAGIRLVSALDENLVLDVVNGKSAQGTRLQIWSDNGTPAQRWKIRTVEDIYTEMDQKAAESIDALADGIYVIRSGLSRRQVLDVSGGSKDNSANIQIYESNTTAAQKWKVTHDEKGYLTFINMGSGKALDVVNGLGNSGNNVAQYTSNGTRAQKWIAVRLENGKYLLYSALTENLVIDVTGANIKNGSNVQVYRKNETTAQQFLFTNTTAEIGTCEDFGISENWYEIVPKSNEKSAVDISGASSNNGANAQIYSRNQTYAQLFKFVYEEGYYRILCAQTDKVLEVAGGDVVPGTNIRQWSSVKDKKDQLFSVCVNEDGTYTFKNVASGLTVSLANKAGSSGTNLQGEESSEGDEQRFYLVRRTNLMQEGIYSISTCLDAGKWLDVKNGSMSDGAGIQIWQGNGSLAQKWKIMAVEGRENTYSFESLVSGLMLTADVNGNVVQMKESGEEDQQWMPTISKGYLILKNVGNGKVLDVAGGTNKNGTKVQTYAANSTNAQRFRIDGTSVIANGIYLIQISSNRKQVIDVSSGSRKSGANIQTWESNNTGAQKWNITRNSDGTYSIVNAKSKKYLDVLNGSGTAGANVQQWDGNGSNAQKWKITYTGKGGFRISSLLGDALVLDVSGENSYNGANVQVYTDNAGRGQRFSFVSTSYTPEPVNLGVPCVQQYPELPTGCESVALTNVLKYYGYNIGKSTIADSYLPRSSWNFVTCFWGNPHSSNGNCTSAPGLTNAANGFLKSHGSNKRAYDVSGSSWQKLYDYLDEGNPVIIWTTIYQQFLGACYASQWYNGKEYRTYTNSHTVVLKGYDRNKNVVYLSDSISGYLTEDANWISMLYTARGMQAVVIR</sequence>
<feature type="domain" description="Ricin B lectin" evidence="3">
    <location>
        <begin position="442"/>
        <end position="577"/>
    </location>
</feature>
<organism evidence="4 5">
    <name type="scientific">Coprococcus comes ATCC 27758</name>
    <dbReference type="NCBI Taxonomy" id="470146"/>
    <lineage>
        <taxon>Bacteria</taxon>
        <taxon>Bacillati</taxon>
        <taxon>Bacillota</taxon>
        <taxon>Clostridia</taxon>
        <taxon>Lachnospirales</taxon>
        <taxon>Lachnospiraceae</taxon>
        <taxon>Coprococcus</taxon>
    </lineage>
</organism>
<dbReference type="PANTHER" id="PTHR37806:SF1">
    <property type="entry name" value="PEPTIDASE C39-LIKE DOMAIN-CONTAINING PROTEIN"/>
    <property type="match status" value="1"/>
</dbReference>
<accession>C0B964</accession>
<dbReference type="InterPro" id="IPR039564">
    <property type="entry name" value="Peptidase_C39-like"/>
</dbReference>
<dbReference type="EMBL" id="ABVR01000040">
    <property type="protein sequence ID" value="EEG89816.1"/>
    <property type="molecule type" value="Genomic_DNA"/>
</dbReference>
<dbReference type="Proteomes" id="UP000003793">
    <property type="component" value="Unassembled WGS sequence"/>
</dbReference>
<feature type="chain" id="PRO_5002894377" evidence="2">
    <location>
        <begin position="31"/>
        <end position="1061"/>
    </location>
</feature>
<dbReference type="InterPro" id="IPR000772">
    <property type="entry name" value="Ricin_B_lectin"/>
</dbReference>
<dbReference type="PANTHER" id="PTHR37806">
    <property type="entry name" value="LMO0724 PROTEIN"/>
    <property type="match status" value="1"/>
</dbReference>
<name>C0B964_9FIRM</name>
<dbReference type="RefSeq" id="WP_008369633.1">
    <property type="nucleotide sequence ID" value="NZ_CP102277.1"/>
</dbReference>
<keyword evidence="2" id="KW-0732">Signal</keyword>
<dbReference type="Gene3D" id="2.80.10.50">
    <property type="match status" value="9"/>
</dbReference>
<dbReference type="AlphaFoldDB" id="C0B964"/>
<protein>
    <submittedName>
        <fullName evidence="4">Ricin-type beta-trefoil lectin domain protein</fullName>
    </submittedName>
</protein>
<comment type="caution">
    <text evidence="4">The sequence shown here is derived from an EMBL/GenBank/DDBJ whole genome shotgun (WGS) entry which is preliminary data.</text>
</comment>
<evidence type="ECO:0000313" key="4">
    <source>
        <dbReference type="EMBL" id="EEG89816.1"/>
    </source>
</evidence>
<dbReference type="GeneID" id="92824286"/>
<feature type="compositionally biased region" description="Acidic residues" evidence="1">
    <location>
        <begin position="61"/>
        <end position="85"/>
    </location>
</feature>
<feature type="region of interest" description="Disordered" evidence="1">
    <location>
        <begin position="37"/>
        <end position="104"/>
    </location>
</feature>
<dbReference type="Pfam" id="PF13529">
    <property type="entry name" value="Peptidase_C39_2"/>
    <property type="match status" value="1"/>
</dbReference>
<feature type="compositionally biased region" description="Basic and acidic residues" evidence="1">
    <location>
        <begin position="86"/>
        <end position="104"/>
    </location>
</feature>
<proteinExistence type="predicted"/>
<feature type="domain" description="Ricin B lectin" evidence="3">
    <location>
        <begin position="585"/>
        <end position="719"/>
    </location>
</feature>
<dbReference type="SUPFAM" id="SSF50370">
    <property type="entry name" value="Ricin B-like lectins"/>
    <property type="match status" value="5"/>
</dbReference>
<dbReference type="GO" id="GO:0030246">
    <property type="term" value="F:carbohydrate binding"/>
    <property type="evidence" value="ECO:0007669"/>
    <property type="project" value="UniProtKB-KW"/>
</dbReference>
<dbReference type="InterPro" id="IPR035992">
    <property type="entry name" value="Ricin_B-like_lectins"/>
</dbReference>
<evidence type="ECO:0000256" key="2">
    <source>
        <dbReference type="SAM" id="SignalP"/>
    </source>
</evidence>
<evidence type="ECO:0000259" key="3">
    <source>
        <dbReference type="SMART" id="SM00458"/>
    </source>
</evidence>
<feature type="domain" description="Ricin B lectin" evidence="3">
    <location>
        <begin position="726"/>
        <end position="865"/>
    </location>
</feature>
<feature type="signal peptide" evidence="2">
    <location>
        <begin position="1"/>
        <end position="30"/>
    </location>
</feature>
<dbReference type="HOGENOM" id="CLU_272581_0_0_9"/>
<reference evidence="4 5" key="2">
    <citation type="submission" date="2009-03" db="EMBL/GenBank/DDBJ databases">
        <title>Draft genome sequence of Coprococcus comes (ATCC 27758).</title>
        <authorList>
            <person name="Sudarsanam P."/>
            <person name="Ley R."/>
            <person name="Guruge J."/>
            <person name="Turnbaugh P.J."/>
            <person name="Mahowald M."/>
            <person name="Liep D."/>
            <person name="Gordon J."/>
        </authorList>
    </citation>
    <scope>NUCLEOTIDE SEQUENCE [LARGE SCALE GENOMIC DNA]</scope>
    <source>
        <strain evidence="4 5">ATCC 27758</strain>
    </source>
</reference>